<dbReference type="Proteomes" id="UP000827986">
    <property type="component" value="Unassembled WGS sequence"/>
</dbReference>
<evidence type="ECO:0000313" key="2">
    <source>
        <dbReference type="Proteomes" id="UP000827986"/>
    </source>
</evidence>
<accession>A0A9D4AWP0</accession>
<reference evidence="1" key="1">
    <citation type="submission" date="2021-09" db="EMBL/GenBank/DDBJ databases">
        <title>The genome of Mauremys mutica provides insights into the evolution of semi-aquatic lifestyle.</title>
        <authorList>
            <person name="Gong S."/>
            <person name="Gao Y."/>
        </authorList>
    </citation>
    <scope>NUCLEOTIDE SEQUENCE</scope>
    <source>
        <strain evidence="1">MM-2020</strain>
        <tissue evidence="1">Muscle</tissue>
    </source>
</reference>
<name>A0A9D4AWP0_9SAUR</name>
<dbReference type="EMBL" id="JAHDVG010000472">
    <property type="protein sequence ID" value="KAH1179202.1"/>
    <property type="molecule type" value="Genomic_DNA"/>
</dbReference>
<keyword evidence="2" id="KW-1185">Reference proteome</keyword>
<comment type="caution">
    <text evidence="1">The sequence shown here is derived from an EMBL/GenBank/DDBJ whole genome shotgun (WGS) entry which is preliminary data.</text>
</comment>
<protein>
    <submittedName>
        <fullName evidence="1">Uncharacterized protein</fullName>
    </submittedName>
</protein>
<gene>
    <name evidence="1" type="ORF">KIL84_021785</name>
</gene>
<sequence>MGWNQESFCRNSVGRNTAQTELWLGIQLQNRLTLPPLYEPFDLSKIKAHSVSWEDLNDFLIQASSTSSLNPSLKHELQPAETLSMDKMYARKWEGEKEQLKTPTEAPTCNIDDFARSLLEIHSAFFEASSLGQLW</sequence>
<proteinExistence type="predicted"/>
<evidence type="ECO:0000313" key="1">
    <source>
        <dbReference type="EMBL" id="KAH1179202.1"/>
    </source>
</evidence>
<feature type="non-terminal residue" evidence="1">
    <location>
        <position position="1"/>
    </location>
</feature>
<organism evidence="1 2">
    <name type="scientific">Mauremys mutica</name>
    <name type="common">yellowpond turtle</name>
    <dbReference type="NCBI Taxonomy" id="74926"/>
    <lineage>
        <taxon>Eukaryota</taxon>
        <taxon>Metazoa</taxon>
        <taxon>Chordata</taxon>
        <taxon>Craniata</taxon>
        <taxon>Vertebrata</taxon>
        <taxon>Euteleostomi</taxon>
        <taxon>Archelosauria</taxon>
        <taxon>Testudinata</taxon>
        <taxon>Testudines</taxon>
        <taxon>Cryptodira</taxon>
        <taxon>Durocryptodira</taxon>
        <taxon>Testudinoidea</taxon>
        <taxon>Geoemydidae</taxon>
        <taxon>Geoemydinae</taxon>
        <taxon>Mauremys</taxon>
    </lineage>
</organism>
<dbReference type="AlphaFoldDB" id="A0A9D4AWP0"/>